<evidence type="ECO:0000256" key="1">
    <source>
        <dbReference type="SAM" id="MobiDB-lite"/>
    </source>
</evidence>
<dbReference type="OrthoDB" id="9996895at2759"/>
<feature type="region of interest" description="Disordered" evidence="1">
    <location>
        <begin position="165"/>
        <end position="211"/>
    </location>
</feature>
<evidence type="ECO:0000313" key="4">
    <source>
        <dbReference type="Proteomes" id="UP001152798"/>
    </source>
</evidence>
<dbReference type="SMART" id="SM00382">
    <property type="entry name" value="AAA"/>
    <property type="match status" value="1"/>
</dbReference>
<dbReference type="GO" id="GO:0003677">
    <property type="term" value="F:DNA binding"/>
    <property type="evidence" value="ECO:0007669"/>
    <property type="project" value="TreeGrafter"/>
</dbReference>
<dbReference type="InterPro" id="IPR003593">
    <property type="entry name" value="AAA+_ATPase"/>
</dbReference>
<dbReference type="Pfam" id="PF00004">
    <property type="entry name" value="AAA"/>
    <property type="match status" value="1"/>
</dbReference>
<dbReference type="Proteomes" id="UP001152798">
    <property type="component" value="Chromosome 4"/>
</dbReference>
<gene>
    <name evidence="3" type="ORF">NEZAVI_LOCUS9662</name>
</gene>
<dbReference type="GO" id="GO:0005634">
    <property type="term" value="C:nucleus"/>
    <property type="evidence" value="ECO:0007669"/>
    <property type="project" value="TreeGrafter"/>
</dbReference>
<feature type="domain" description="AAA+ ATPase" evidence="2">
    <location>
        <begin position="588"/>
        <end position="743"/>
    </location>
</feature>
<proteinExistence type="predicted"/>
<dbReference type="InterPro" id="IPR027417">
    <property type="entry name" value="P-loop_NTPase"/>
</dbReference>
<feature type="compositionally biased region" description="Basic and acidic residues" evidence="1">
    <location>
        <begin position="165"/>
        <end position="193"/>
    </location>
</feature>
<dbReference type="PANTHER" id="PTHR23389:SF21">
    <property type="entry name" value="ATPASE FAMILY AAA DOMAIN-CONTAINING PROTEIN 5"/>
    <property type="match status" value="1"/>
</dbReference>
<dbReference type="SUPFAM" id="SSF52540">
    <property type="entry name" value="P-loop containing nucleoside triphosphate hydrolases"/>
    <property type="match status" value="1"/>
</dbReference>
<dbReference type="EMBL" id="OV725080">
    <property type="protein sequence ID" value="CAH1400418.1"/>
    <property type="molecule type" value="Genomic_DNA"/>
</dbReference>
<dbReference type="PANTHER" id="PTHR23389">
    <property type="entry name" value="CHROMOSOME TRANSMISSION FIDELITY FACTOR 18"/>
    <property type="match status" value="1"/>
</dbReference>
<sequence>MKDLKHYFVSPKGDIKDAESDIITNNSSSCREAVTRKLNSIKDKASNGIVSGHSKKKKRKRLESGDFDDEKSADIENVSSTIIENKVSPHLEKKKKTNVLKRSNKKNLPEVLTDSVVDVSSSTPELPKKKKLAESDIIKKSKTRRKSDRNLKTEDNTSLLDDSLKEEKLNKVNSRNEKKVSLKSEKGKRDSNSSKENSICNSESEDKDLATPDNNKSLLNYFCKVDKLPEIEERPRIIKVEAMVHVPSDGGSTKFTPKSLRKRKGGKKKDLKIDYDLITLEGTESMEVTESGEVLQKFSHVEDISDMSQKSSTVECIGITEPTKEEVLEVKISSDEQDDIVKERKKRKLETDQEEKVSKKKLAITESNVIFVKEFQKEKPKVKSDGTLASFFLLGKKPSSLTSEQKTAKKQFLSSGTPDPIKRITATLSNAQGKEAPFPDKSHVLQKDRMNIMWNLFPIKHNYCKDKEAFGNPEWSSILPSQLKFTKKVACEVQSSNPTSFKDLKKELNLYPINCWYKELKRLRKGKENSMWTERYRPHLSSTFLANTRNICKLKGWLSELKQNSRADSCESSSDEFVKDNDKDSIDRKTVTLLSGLPGTGKTAAVYAIAKEIGYHVLEINASYYRSGKRIFNEFSEAMQSHKVGVSKLNFSKVKKKSEDPKRSLILVEDADLLFEDDEGFVSTLINLAAGTKRPIILIVNNTQVKHLNKLLNLCHASLQFTPPSQDRLGSWLRTVSVVEGFNICPIKAAELASMQDIRKSLLQLQFSQEKISSRKSDLEESIWEKIGEYNLHQAKERKKIKRHISSLATLDIIRQNKKNKGIDKPYWQSYPVDSTLTRECEESPEGSYLDDYESYFLKLMNVKPESRKFQPPECPRILNEIEKTAFSMTNILSRRNNALDYWPSFRQISRNEAHRLASHTKRNNRYFNYLSSVGISGPPDFIQTLPTTFGSTP</sequence>
<dbReference type="GO" id="GO:0016887">
    <property type="term" value="F:ATP hydrolysis activity"/>
    <property type="evidence" value="ECO:0007669"/>
    <property type="project" value="InterPro"/>
</dbReference>
<dbReference type="InterPro" id="IPR003959">
    <property type="entry name" value="ATPase_AAA_core"/>
</dbReference>
<organism evidence="3 4">
    <name type="scientific">Nezara viridula</name>
    <name type="common">Southern green stink bug</name>
    <name type="synonym">Cimex viridulus</name>
    <dbReference type="NCBI Taxonomy" id="85310"/>
    <lineage>
        <taxon>Eukaryota</taxon>
        <taxon>Metazoa</taxon>
        <taxon>Ecdysozoa</taxon>
        <taxon>Arthropoda</taxon>
        <taxon>Hexapoda</taxon>
        <taxon>Insecta</taxon>
        <taxon>Pterygota</taxon>
        <taxon>Neoptera</taxon>
        <taxon>Paraneoptera</taxon>
        <taxon>Hemiptera</taxon>
        <taxon>Heteroptera</taxon>
        <taxon>Panheteroptera</taxon>
        <taxon>Pentatomomorpha</taxon>
        <taxon>Pentatomoidea</taxon>
        <taxon>Pentatomidae</taxon>
        <taxon>Pentatominae</taxon>
        <taxon>Nezara</taxon>
    </lineage>
</organism>
<evidence type="ECO:0000259" key="2">
    <source>
        <dbReference type="SMART" id="SM00382"/>
    </source>
</evidence>
<accession>A0A9P0MLN1</accession>
<protein>
    <recommendedName>
        <fullName evidence="2">AAA+ ATPase domain-containing protein</fullName>
    </recommendedName>
</protein>
<reference evidence="3" key="1">
    <citation type="submission" date="2022-01" db="EMBL/GenBank/DDBJ databases">
        <authorList>
            <person name="King R."/>
        </authorList>
    </citation>
    <scope>NUCLEOTIDE SEQUENCE</scope>
</reference>
<dbReference type="Gene3D" id="3.40.50.300">
    <property type="entry name" value="P-loop containing nucleotide triphosphate hydrolases"/>
    <property type="match status" value="1"/>
</dbReference>
<feature type="region of interest" description="Disordered" evidence="1">
    <location>
        <begin position="43"/>
        <end position="70"/>
    </location>
</feature>
<name>A0A9P0MLN1_NEZVI</name>
<evidence type="ECO:0000313" key="3">
    <source>
        <dbReference type="EMBL" id="CAH1400418.1"/>
    </source>
</evidence>
<keyword evidence="4" id="KW-1185">Reference proteome</keyword>
<dbReference type="AlphaFoldDB" id="A0A9P0MLN1"/>
<dbReference type="CDD" id="cd00009">
    <property type="entry name" value="AAA"/>
    <property type="match status" value="1"/>
</dbReference>
<dbReference type="GO" id="GO:0061860">
    <property type="term" value="F:DNA clamp unloader activity"/>
    <property type="evidence" value="ECO:0007669"/>
    <property type="project" value="TreeGrafter"/>
</dbReference>
<dbReference type="GO" id="GO:0005524">
    <property type="term" value="F:ATP binding"/>
    <property type="evidence" value="ECO:0007669"/>
    <property type="project" value="InterPro"/>
</dbReference>